<dbReference type="GO" id="GO:0030288">
    <property type="term" value="C:outer membrane-bounded periplasmic space"/>
    <property type="evidence" value="ECO:0007669"/>
    <property type="project" value="TreeGrafter"/>
</dbReference>
<evidence type="ECO:0000256" key="2">
    <source>
        <dbReference type="SAM" id="Phobius"/>
    </source>
</evidence>
<dbReference type="AlphaFoldDB" id="A0AAE3DMJ3"/>
<reference evidence="4 5" key="1">
    <citation type="submission" date="2021-10" db="EMBL/GenBank/DDBJ databases">
        <title>Anaerobic single-cell dispensing facilitates the cultivation of human gut bacteria.</title>
        <authorList>
            <person name="Afrizal A."/>
        </authorList>
    </citation>
    <scope>NUCLEOTIDE SEQUENCE [LARGE SCALE GENOMIC DNA]</scope>
    <source>
        <strain evidence="4 5">CLA-AA-H244</strain>
    </source>
</reference>
<feature type="domain" description="Sporulation stage II protein D amidase enhancer LytB N-terminal" evidence="3">
    <location>
        <begin position="533"/>
        <end position="623"/>
    </location>
</feature>
<dbReference type="PANTHER" id="PTHR30032:SF4">
    <property type="entry name" value="AMIDASE ENHANCER"/>
    <property type="match status" value="1"/>
</dbReference>
<name>A0AAE3DMJ3_9FIRM</name>
<keyword evidence="2" id="KW-1133">Transmembrane helix</keyword>
<dbReference type="InterPro" id="IPR013486">
    <property type="entry name" value="SpoIID/LytB"/>
</dbReference>
<dbReference type="InterPro" id="IPR051922">
    <property type="entry name" value="Bact_Sporulation_Assoc"/>
</dbReference>
<evidence type="ECO:0000256" key="1">
    <source>
        <dbReference type="SAM" id="MobiDB-lite"/>
    </source>
</evidence>
<evidence type="ECO:0000259" key="3">
    <source>
        <dbReference type="Pfam" id="PF08486"/>
    </source>
</evidence>
<feature type="transmembrane region" description="Helical" evidence="2">
    <location>
        <begin position="20"/>
        <end position="37"/>
    </location>
</feature>
<accession>A0AAE3DMJ3</accession>
<protein>
    <submittedName>
        <fullName evidence="4">SpoIID/LytB domain-containing protein</fullName>
    </submittedName>
</protein>
<evidence type="ECO:0000313" key="4">
    <source>
        <dbReference type="EMBL" id="MCC2167582.1"/>
    </source>
</evidence>
<dbReference type="EMBL" id="JAJEQF010000016">
    <property type="protein sequence ID" value="MCC2167582.1"/>
    <property type="molecule type" value="Genomic_DNA"/>
</dbReference>
<sequence>MERRESFRERRKRQQARRRLLGKLAAVLIGAVFLFGLCKKTADQFLLTDEKKQDSYIGIEDAGHMVWLLADCRQGQMTQAPAETTDVARDNTQAAAVSAHTAGSRSTPDQVLDLMEKFQAESDDGYLTWTQAKQFFSCLPGSRELFLGGAYTGTERVEKADWYDWFDRARRKYDAAGKIQEETVVVLGVLEGDENRSGDAQENTQAAKMREMGTTFVGKKDAAQSQKTELRILTQNGVRTAASSTFLTESMRFCPVRAIVRDDCLYAVRNGLTEPVILKNVWMIETTGQSIHGFWKDCEFSGAATVEVRTDSAEGQGTEENSKSDWKSDQKSTIVVSDTAQLSEAVCDLTFETGKPVVVCQKPDKISGRLLGVSRNGAEIEGHGTVPFSEDLQCYRLYGRLSQMDVGELKIGYGFTDFVVEDGRIEAALVAREEKMETIRVLIKTSGYANSVHQTVELFADCDCRILNVERELTALEKGQHLVITRDSPLFDQTGRITIEPKILTGHLMLSGVERAQGQANYRGRLELVRREDGIVVINELPLEEYLYGVVPGEMPASYPLEALKSQAICARTYAYERLQRAGLPEYGAHVDDSTAFQVYQNLAEQGQTTQAVKETSGQVLFYGEEPAQTYYYSTSCGYGTDLSVWRGTRAEAYPYLCAQAIDERNMELTRQLGGQESVAAMAPILQQAQLLEQSDVMEAFLGQRDGDFYEKEEPWYRWSYRAETVDEKALWERVWIRAQADGQCVFVPGKAGEWNAVKEYTKLSENTGKIREIRVTKRSSGGAAQELLIESENGQVRIQSEYSIRYVLCDGKTQAVRQDGSAAAVTSLLPSSFFQVSTFKTDGFMIGYTLIGGGYGHGIGMSQNGAKHMAEASVSAEEILTFFYKGCQLKMIS</sequence>
<dbReference type="GO" id="GO:0030435">
    <property type="term" value="P:sporulation resulting in formation of a cellular spore"/>
    <property type="evidence" value="ECO:0007669"/>
    <property type="project" value="InterPro"/>
</dbReference>
<dbReference type="NCBIfam" id="TIGR02669">
    <property type="entry name" value="SpoIID_LytB"/>
    <property type="match status" value="1"/>
</dbReference>
<dbReference type="PANTHER" id="PTHR30032">
    <property type="entry name" value="N-ACETYLMURAMOYL-L-ALANINE AMIDASE-RELATED"/>
    <property type="match status" value="1"/>
</dbReference>
<feature type="region of interest" description="Disordered" evidence="1">
    <location>
        <begin position="309"/>
        <end position="329"/>
    </location>
</feature>
<dbReference type="Pfam" id="PF08486">
    <property type="entry name" value="SpoIID"/>
    <property type="match status" value="1"/>
</dbReference>
<gene>
    <name evidence="4" type="ORF">LKD45_07725</name>
</gene>
<proteinExistence type="predicted"/>
<organism evidence="4 5">
    <name type="scientific">Gallintestinimicrobium propionicum</name>
    <dbReference type="NCBI Taxonomy" id="2981770"/>
    <lineage>
        <taxon>Bacteria</taxon>
        <taxon>Bacillati</taxon>
        <taxon>Bacillota</taxon>
        <taxon>Clostridia</taxon>
        <taxon>Lachnospirales</taxon>
        <taxon>Lachnospiraceae</taxon>
        <taxon>Gallintestinimicrobium</taxon>
    </lineage>
</organism>
<keyword evidence="5" id="KW-1185">Reference proteome</keyword>
<dbReference type="RefSeq" id="WP_308728182.1">
    <property type="nucleotide sequence ID" value="NZ_JAJEQF010000016.1"/>
</dbReference>
<feature type="compositionally biased region" description="Basic and acidic residues" evidence="1">
    <location>
        <begin position="320"/>
        <end position="329"/>
    </location>
</feature>
<keyword evidence="2" id="KW-0472">Membrane</keyword>
<evidence type="ECO:0000313" key="5">
    <source>
        <dbReference type="Proteomes" id="UP001199355"/>
    </source>
</evidence>
<dbReference type="InterPro" id="IPR013693">
    <property type="entry name" value="SpoIID/LytB_N"/>
</dbReference>
<comment type="caution">
    <text evidence="4">The sequence shown here is derived from an EMBL/GenBank/DDBJ whole genome shotgun (WGS) entry which is preliminary data.</text>
</comment>
<keyword evidence="2" id="KW-0812">Transmembrane</keyword>
<dbReference type="Proteomes" id="UP001199355">
    <property type="component" value="Unassembled WGS sequence"/>
</dbReference>